<dbReference type="Proteomes" id="UP000515153">
    <property type="component" value="Unplaced"/>
</dbReference>
<reference evidence="3" key="1">
    <citation type="journal article" date="2019" name="Mol. Biol. Evol.">
        <title>Blast fungal genomes show frequent chromosomal changes, gene gains and losses, and effector gene turnover.</title>
        <authorList>
            <person name="Gomez Luciano L.B."/>
            <person name="Jason Tsai I."/>
            <person name="Chuma I."/>
            <person name="Tosa Y."/>
            <person name="Chen Y.H."/>
            <person name="Li J.Y."/>
            <person name="Li M.Y."/>
            <person name="Jade Lu M.Y."/>
            <person name="Nakayashiki H."/>
            <person name="Li W.H."/>
        </authorList>
    </citation>
    <scope>NUCLEOTIDE SEQUENCE</scope>
    <source>
        <strain evidence="3">NI907</strain>
    </source>
</reference>
<accession>A0A6P8ASV7</accession>
<evidence type="ECO:0000313" key="3">
    <source>
        <dbReference type="RefSeq" id="XP_030977975.1"/>
    </source>
</evidence>
<reference evidence="3" key="2">
    <citation type="submission" date="2019-10" db="EMBL/GenBank/DDBJ databases">
        <authorList>
            <consortium name="NCBI Genome Project"/>
        </authorList>
    </citation>
    <scope>NUCLEOTIDE SEQUENCE</scope>
    <source>
        <strain evidence="3">NI907</strain>
    </source>
</reference>
<evidence type="ECO:0000256" key="1">
    <source>
        <dbReference type="SAM" id="MobiDB-lite"/>
    </source>
</evidence>
<gene>
    <name evidence="3" type="ORF">PgNI_09747</name>
</gene>
<dbReference type="RefSeq" id="XP_030977975.1">
    <property type="nucleotide sequence ID" value="XM_031129729.1"/>
</dbReference>
<organism evidence="2 3">
    <name type="scientific">Pyricularia grisea</name>
    <name type="common">Crabgrass-specific blast fungus</name>
    <name type="synonym">Magnaporthe grisea</name>
    <dbReference type="NCBI Taxonomy" id="148305"/>
    <lineage>
        <taxon>Eukaryota</taxon>
        <taxon>Fungi</taxon>
        <taxon>Dikarya</taxon>
        <taxon>Ascomycota</taxon>
        <taxon>Pezizomycotina</taxon>
        <taxon>Sordariomycetes</taxon>
        <taxon>Sordariomycetidae</taxon>
        <taxon>Magnaporthales</taxon>
        <taxon>Pyriculariaceae</taxon>
        <taxon>Pyricularia</taxon>
    </lineage>
</organism>
<feature type="region of interest" description="Disordered" evidence="1">
    <location>
        <begin position="1"/>
        <end position="32"/>
    </location>
</feature>
<protein>
    <submittedName>
        <fullName evidence="3">Uncharacterized protein</fullName>
    </submittedName>
</protein>
<keyword evidence="2" id="KW-1185">Reference proteome</keyword>
<proteinExistence type="predicted"/>
<name>A0A6P8ASV7_PYRGI</name>
<dbReference type="KEGG" id="pgri:PgNI_09747"/>
<sequence>MSAGEGLCSSDSRSTGFGKRVLDPRNLKGRAA</sequence>
<reference evidence="3" key="3">
    <citation type="submission" date="2025-08" db="UniProtKB">
        <authorList>
            <consortium name="RefSeq"/>
        </authorList>
    </citation>
    <scope>IDENTIFICATION</scope>
    <source>
        <strain evidence="3">NI907</strain>
    </source>
</reference>
<dbReference type="GeneID" id="41964637"/>
<evidence type="ECO:0000313" key="2">
    <source>
        <dbReference type="Proteomes" id="UP000515153"/>
    </source>
</evidence>
<dbReference type="AlphaFoldDB" id="A0A6P8ASV7"/>